<proteinExistence type="predicted"/>
<keyword evidence="2" id="KW-1185">Reference proteome</keyword>
<name>A0ABY6LKZ5_9ARAC</name>
<gene>
    <name evidence="1" type="ORF">LAZ67_20002572</name>
</gene>
<reference evidence="1 2" key="1">
    <citation type="submission" date="2022-01" db="EMBL/GenBank/DDBJ databases">
        <title>A chromosomal length assembly of Cordylochernes scorpioides.</title>
        <authorList>
            <person name="Zeh D."/>
            <person name="Zeh J."/>
        </authorList>
    </citation>
    <scope>NUCLEOTIDE SEQUENCE [LARGE SCALE GENOMIC DNA]</scope>
    <source>
        <strain evidence="1">IN4F17</strain>
        <tissue evidence="1">Whole Body</tissue>
    </source>
</reference>
<dbReference type="EMBL" id="CP092882">
    <property type="protein sequence ID" value="UYV81816.1"/>
    <property type="molecule type" value="Genomic_DNA"/>
</dbReference>
<evidence type="ECO:0000313" key="1">
    <source>
        <dbReference type="EMBL" id="UYV81816.1"/>
    </source>
</evidence>
<protein>
    <submittedName>
        <fullName evidence="1">Uncharacterized protein</fullName>
    </submittedName>
</protein>
<evidence type="ECO:0000313" key="2">
    <source>
        <dbReference type="Proteomes" id="UP001235939"/>
    </source>
</evidence>
<sequence length="402" mass="45605">MVEMEWRAIPQDAIRTLIDSLPRRVAACIAVRALKWFGSCKGIFTPFFKFNIRIQSRFMTVGNRACCPLIHRLWESSVLPSHPPTLGIERVTLSSTDFGNRACYPLIHRLWESSVLPSHPPTLGIERVTLSSTDFGNQACYPLIHRLWESSVLPSHPPTLGIERVSLSSTDFGNRACYPLIHRLWESSVLPSHPPTLGIERVALSSTDFGNRACYPLIHRLWESSVLPSHPPTLGIERVTLSSTDFGNRACYPLIHRLWESSVLPSHPPTLGIELHQVTSATLVEMLFPTQEEAGEHKACHQLDLLAPRQQDALILKMPPRGKEISTSKTIARQNKSKQLYDRTHREVKYAINDLVLIWTPIRKVGRADKLQRRYIGPYQILRQTSPVNYEVIEIAEGKRDK</sequence>
<accession>A0ABY6LKZ5</accession>
<organism evidence="1 2">
    <name type="scientific">Cordylochernes scorpioides</name>
    <dbReference type="NCBI Taxonomy" id="51811"/>
    <lineage>
        <taxon>Eukaryota</taxon>
        <taxon>Metazoa</taxon>
        <taxon>Ecdysozoa</taxon>
        <taxon>Arthropoda</taxon>
        <taxon>Chelicerata</taxon>
        <taxon>Arachnida</taxon>
        <taxon>Pseudoscorpiones</taxon>
        <taxon>Cheliferoidea</taxon>
        <taxon>Chernetidae</taxon>
        <taxon>Cordylochernes</taxon>
    </lineage>
</organism>
<dbReference type="Proteomes" id="UP001235939">
    <property type="component" value="Chromosome 20"/>
</dbReference>